<dbReference type="CDD" id="cd01110">
    <property type="entry name" value="HTH_SoxR"/>
    <property type="match status" value="1"/>
</dbReference>
<gene>
    <name evidence="10" type="primary">soxR</name>
    <name evidence="10" type="ORF">SG35_029955</name>
</gene>
<protein>
    <recommendedName>
        <fullName evidence="1">Redox-sensitive transcriptional activator SoxR</fullName>
    </recommendedName>
</protein>
<dbReference type="NCBIfam" id="TIGR01950">
    <property type="entry name" value="SoxR"/>
    <property type="match status" value="1"/>
</dbReference>
<evidence type="ECO:0000256" key="5">
    <source>
        <dbReference type="ARBA" id="ARBA00023014"/>
    </source>
</evidence>
<dbReference type="PROSITE" id="PS50937">
    <property type="entry name" value="HTH_MERR_2"/>
    <property type="match status" value="1"/>
</dbReference>
<dbReference type="PRINTS" id="PR00040">
    <property type="entry name" value="HTHMERR"/>
</dbReference>
<accession>A0AAE9YWT2</accession>
<dbReference type="PANTHER" id="PTHR30204:SF0">
    <property type="entry name" value="REDOX-SENSITIVE TRANSCRIPTIONAL ACTIVATOR SOXR"/>
    <property type="match status" value="1"/>
</dbReference>
<keyword evidence="6" id="KW-0805">Transcription regulation</keyword>
<dbReference type="EMBL" id="CP059736">
    <property type="protein sequence ID" value="WDE02631.1"/>
    <property type="molecule type" value="Genomic_DNA"/>
</dbReference>
<keyword evidence="11" id="KW-1185">Reference proteome</keyword>
<dbReference type="InterPro" id="IPR015358">
    <property type="entry name" value="Tscrpt_reg_MerR_DNA-bd"/>
</dbReference>
<reference evidence="10 11" key="1">
    <citation type="journal article" date="2015" name="Genome Announc.">
        <title>Draft Genome Sequences of Marine Isolates of Thalassomonas viridans and Thalassomonas actiniarum.</title>
        <authorList>
            <person name="Olonade I."/>
            <person name="van Zyl L.J."/>
            <person name="Trindade M."/>
        </authorList>
    </citation>
    <scope>NUCLEOTIDE SEQUENCE [LARGE SCALE GENOMIC DNA]</scope>
    <source>
        <strain evidence="10 11">A5K-106</strain>
    </source>
</reference>
<dbReference type="AlphaFoldDB" id="A0AAE9YWT2"/>
<dbReference type="GO" id="GO:0003700">
    <property type="term" value="F:DNA-binding transcription factor activity"/>
    <property type="evidence" value="ECO:0007669"/>
    <property type="project" value="InterPro"/>
</dbReference>
<dbReference type="PROSITE" id="PS00552">
    <property type="entry name" value="HTH_MERR_1"/>
    <property type="match status" value="1"/>
</dbReference>
<name>A0AAE9YWT2_9GAMM</name>
<dbReference type="Proteomes" id="UP000032568">
    <property type="component" value="Chromosome pTact"/>
</dbReference>
<evidence type="ECO:0000259" key="9">
    <source>
        <dbReference type="PROSITE" id="PS50937"/>
    </source>
</evidence>
<proteinExistence type="predicted"/>
<keyword evidence="4" id="KW-0408">Iron</keyword>
<dbReference type="SMART" id="SM00422">
    <property type="entry name" value="HTH_MERR"/>
    <property type="match status" value="1"/>
</dbReference>
<evidence type="ECO:0000256" key="8">
    <source>
        <dbReference type="ARBA" id="ARBA00023163"/>
    </source>
</evidence>
<dbReference type="GO" id="GO:0046872">
    <property type="term" value="F:metal ion binding"/>
    <property type="evidence" value="ECO:0007669"/>
    <property type="project" value="UniProtKB-KW"/>
</dbReference>
<evidence type="ECO:0000256" key="6">
    <source>
        <dbReference type="ARBA" id="ARBA00023015"/>
    </source>
</evidence>
<evidence type="ECO:0000313" key="11">
    <source>
        <dbReference type="Proteomes" id="UP000032568"/>
    </source>
</evidence>
<dbReference type="Pfam" id="PF09278">
    <property type="entry name" value="MerR-DNA-bind"/>
    <property type="match status" value="1"/>
</dbReference>
<evidence type="ECO:0000256" key="1">
    <source>
        <dbReference type="ARBA" id="ARBA00014474"/>
    </source>
</evidence>
<dbReference type="GO" id="GO:0051537">
    <property type="term" value="F:2 iron, 2 sulfur cluster binding"/>
    <property type="evidence" value="ECO:0007669"/>
    <property type="project" value="UniProtKB-KW"/>
</dbReference>
<keyword evidence="3" id="KW-0479">Metal-binding</keyword>
<sequence>MTLTKELSVGEVASRAGVAVSTIHFYESKGLISSYRDSANHRRFHRDILRKISVIRIAQQAGIQLREIKEALSTIPNDKTVSVKDWERLSSSWRQQLNDRINQLTDLRDNLDTCIGCGCLSMKNCKLANPNDILGKDSPGPHIYHGEPLAG</sequence>
<keyword evidence="5" id="KW-0411">Iron-sulfur</keyword>
<feature type="domain" description="HTH merR-type" evidence="9">
    <location>
        <begin position="6"/>
        <end position="74"/>
    </location>
</feature>
<dbReference type="Gene3D" id="1.10.1660.10">
    <property type="match status" value="1"/>
</dbReference>
<keyword evidence="7" id="KW-0238">DNA-binding</keyword>
<dbReference type="GO" id="GO:0003677">
    <property type="term" value="F:DNA binding"/>
    <property type="evidence" value="ECO:0007669"/>
    <property type="project" value="UniProtKB-KW"/>
</dbReference>
<evidence type="ECO:0000256" key="3">
    <source>
        <dbReference type="ARBA" id="ARBA00022723"/>
    </source>
</evidence>
<keyword evidence="8" id="KW-0804">Transcription</keyword>
<evidence type="ECO:0000256" key="7">
    <source>
        <dbReference type="ARBA" id="ARBA00023125"/>
    </source>
</evidence>
<dbReference type="SUPFAM" id="SSF46955">
    <property type="entry name" value="Putative DNA-binding domain"/>
    <property type="match status" value="1"/>
</dbReference>
<dbReference type="RefSeq" id="WP_044835674.1">
    <property type="nucleotide sequence ID" value="NZ_CP059736.1"/>
</dbReference>
<organism evidence="10 11">
    <name type="scientific">Thalassomonas actiniarum</name>
    <dbReference type="NCBI Taxonomy" id="485447"/>
    <lineage>
        <taxon>Bacteria</taxon>
        <taxon>Pseudomonadati</taxon>
        <taxon>Pseudomonadota</taxon>
        <taxon>Gammaproteobacteria</taxon>
        <taxon>Alteromonadales</taxon>
        <taxon>Colwelliaceae</taxon>
        <taxon>Thalassomonas</taxon>
    </lineage>
</organism>
<dbReference type="GO" id="GO:0006979">
    <property type="term" value="P:response to oxidative stress"/>
    <property type="evidence" value="ECO:0007669"/>
    <property type="project" value="InterPro"/>
</dbReference>
<dbReference type="InterPro" id="IPR047057">
    <property type="entry name" value="MerR_fam"/>
</dbReference>
<dbReference type="KEGG" id="tact:SG35_029955"/>
<dbReference type="InterPro" id="IPR010211">
    <property type="entry name" value="Redox-sen_tscrpt-act_SoxR"/>
</dbReference>
<evidence type="ECO:0000313" key="10">
    <source>
        <dbReference type="EMBL" id="WDE02631.1"/>
    </source>
</evidence>
<evidence type="ECO:0000256" key="2">
    <source>
        <dbReference type="ARBA" id="ARBA00022714"/>
    </source>
</evidence>
<keyword evidence="2" id="KW-0001">2Fe-2S</keyword>
<dbReference type="InterPro" id="IPR009061">
    <property type="entry name" value="DNA-bd_dom_put_sf"/>
</dbReference>
<dbReference type="Pfam" id="PF00376">
    <property type="entry name" value="MerR"/>
    <property type="match status" value="1"/>
</dbReference>
<evidence type="ECO:0000256" key="4">
    <source>
        <dbReference type="ARBA" id="ARBA00023004"/>
    </source>
</evidence>
<dbReference type="InterPro" id="IPR000551">
    <property type="entry name" value="MerR-type_HTH_dom"/>
</dbReference>
<dbReference type="PANTHER" id="PTHR30204">
    <property type="entry name" value="REDOX-CYCLING DRUG-SENSING TRANSCRIPTIONAL ACTIVATOR SOXR"/>
    <property type="match status" value="1"/>
</dbReference>
<reference evidence="10 11" key="2">
    <citation type="journal article" date="2022" name="Mar. Drugs">
        <title>Bioassay-Guided Fractionation Leads to the Detection of Cholic Acid Generated by the Rare Thalassomonas sp.</title>
        <authorList>
            <person name="Pheiffer F."/>
            <person name="Schneider Y.K."/>
            <person name="Hansen E.H."/>
            <person name="Andersen J.H."/>
            <person name="Isaksson J."/>
            <person name="Busche T."/>
            <person name="R C."/>
            <person name="Kalinowski J."/>
            <person name="Zyl L.V."/>
            <person name="Trindade M."/>
        </authorList>
    </citation>
    <scope>NUCLEOTIDE SEQUENCE [LARGE SCALE GENOMIC DNA]</scope>
    <source>
        <strain evidence="10 11">A5K-106</strain>
    </source>
</reference>